<protein>
    <submittedName>
        <fullName evidence="1">DUF1697 domain-containing protein</fullName>
    </submittedName>
</protein>
<accession>A0ABP7F6P6</accession>
<dbReference type="PIRSF" id="PIRSF008502">
    <property type="entry name" value="UCP008502"/>
    <property type="match status" value="1"/>
</dbReference>
<comment type="caution">
    <text evidence="1">The sequence shown here is derived from an EMBL/GenBank/DDBJ whole genome shotgun (WGS) entry which is preliminary data.</text>
</comment>
<dbReference type="Pfam" id="PF08002">
    <property type="entry name" value="DUF1697"/>
    <property type="match status" value="1"/>
</dbReference>
<dbReference type="EMBL" id="BAABEP010000019">
    <property type="protein sequence ID" value="GAA3731906.1"/>
    <property type="molecule type" value="Genomic_DNA"/>
</dbReference>
<dbReference type="RefSeq" id="WP_345647076.1">
    <property type="nucleotide sequence ID" value="NZ_BAABEP010000019.1"/>
</dbReference>
<sequence length="185" mass="19752">MTTSYAVLLRGIDVSGSTQVPMAGLRETLGGLGLEAVRTRLRSGNAVFRTPGDDRPADDALRARIEAALRERFGSGTGCVVRDAAYLEAVVAGCPFDAHALKGRQLHVTYFSAPVDPARLADLDPGAYLPEEFRLGDRALYLLAPDGVGRSKLAAALGRPARYPGVVATSRNWNTAVRLMELTRG</sequence>
<dbReference type="Gene3D" id="3.30.70.1280">
    <property type="entry name" value="SP0830-like domains"/>
    <property type="match status" value="1"/>
</dbReference>
<keyword evidence="2" id="KW-1185">Reference proteome</keyword>
<dbReference type="PANTHER" id="PTHR36439:SF1">
    <property type="entry name" value="DUF1697 DOMAIN-CONTAINING PROTEIN"/>
    <property type="match status" value="1"/>
</dbReference>
<reference evidence="2" key="1">
    <citation type="journal article" date="2019" name="Int. J. Syst. Evol. Microbiol.">
        <title>The Global Catalogue of Microorganisms (GCM) 10K type strain sequencing project: providing services to taxonomists for standard genome sequencing and annotation.</title>
        <authorList>
            <consortium name="The Broad Institute Genomics Platform"/>
            <consortium name="The Broad Institute Genome Sequencing Center for Infectious Disease"/>
            <person name="Wu L."/>
            <person name="Ma J."/>
        </authorList>
    </citation>
    <scope>NUCLEOTIDE SEQUENCE [LARGE SCALE GENOMIC DNA]</scope>
    <source>
        <strain evidence="2">JCM 30846</strain>
    </source>
</reference>
<dbReference type="InterPro" id="IPR012545">
    <property type="entry name" value="DUF1697"/>
</dbReference>
<evidence type="ECO:0000313" key="1">
    <source>
        <dbReference type="EMBL" id="GAA3731906.1"/>
    </source>
</evidence>
<dbReference type="SUPFAM" id="SSF160379">
    <property type="entry name" value="SP0830-like"/>
    <property type="match status" value="1"/>
</dbReference>
<proteinExistence type="predicted"/>
<organism evidence="1 2">
    <name type="scientific">Streptomyces tremellae</name>
    <dbReference type="NCBI Taxonomy" id="1124239"/>
    <lineage>
        <taxon>Bacteria</taxon>
        <taxon>Bacillati</taxon>
        <taxon>Actinomycetota</taxon>
        <taxon>Actinomycetes</taxon>
        <taxon>Kitasatosporales</taxon>
        <taxon>Streptomycetaceae</taxon>
        <taxon>Streptomyces</taxon>
    </lineage>
</organism>
<dbReference type="PANTHER" id="PTHR36439">
    <property type="entry name" value="BLL4334 PROTEIN"/>
    <property type="match status" value="1"/>
</dbReference>
<name>A0ABP7F6P6_9ACTN</name>
<evidence type="ECO:0000313" key="2">
    <source>
        <dbReference type="Proteomes" id="UP001499884"/>
    </source>
</evidence>
<dbReference type="Proteomes" id="UP001499884">
    <property type="component" value="Unassembled WGS sequence"/>
</dbReference>
<gene>
    <name evidence="1" type="ORF">GCM10023082_31900</name>
</gene>